<keyword evidence="5" id="KW-1185">Reference proteome</keyword>
<keyword evidence="2" id="KW-0238">DNA-binding</keyword>
<evidence type="ECO:0000256" key="1">
    <source>
        <dbReference type="ARBA" id="ARBA00004123"/>
    </source>
</evidence>
<dbReference type="SUPFAM" id="SSF46689">
    <property type="entry name" value="Homeodomain-like"/>
    <property type="match status" value="1"/>
</dbReference>
<dbReference type="GO" id="GO:0005634">
    <property type="term" value="C:nucleus"/>
    <property type="evidence" value="ECO:0007669"/>
    <property type="project" value="UniProtKB-SubCell"/>
</dbReference>
<comment type="caution">
    <text evidence="4">The sequence shown here is derived from an EMBL/GenBank/DDBJ whole genome shotgun (WGS) entry which is preliminary data.</text>
</comment>
<evidence type="ECO:0000256" key="2">
    <source>
        <dbReference type="ARBA" id="ARBA00023125"/>
    </source>
</evidence>
<proteinExistence type="predicted"/>
<protein>
    <recommendedName>
        <fullName evidence="3">HTH CENPB-type domain-containing protein</fullName>
    </recommendedName>
</protein>
<dbReference type="PANTHER" id="PTHR19303">
    <property type="entry name" value="TRANSPOSON"/>
    <property type="match status" value="1"/>
</dbReference>
<reference evidence="4 5" key="1">
    <citation type="journal article" date="2021" name="BMC Biol.">
        <title>Horizontally acquired antibacterial genes associated with adaptive radiation of ladybird beetles.</title>
        <authorList>
            <person name="Li H.S."/>
            <person name="Tang X.F."/>
            <person name="Huang Y.H."/>
            <person name="Xu Z.Y."/>
            <person name="Chen M.L."/>
            <person name="Du X.Y."/>
            <person name="Qiu B.Y."/>
            <person name="Chen P.T."/>
            <person name="Zhang W."/>
            <person name="Slipinski A."/>
            <person name="Escalona H.E."/>
            <person name="Waterhouse R.M."/>
            <person name="Zwick A."/>
            <person name="Pang H."/>
        </authorList>
    </citation>
    <scope>NUCLEOTIDE SEQUENCE [LARGE SCALE GENOMIC DNA]</scope>
    <source>
        <strain evidence="4">SYSU2018</strain>
    </source>
</reference>
<dbReference type="PANTHER" id="PTHR19303:SF73">
    <property type="entry name" value="PROTEIN PDC2"/>
    <property type="match status" value="1"/>
</dbReference>
<dbReference type="GO" id="GO:0003677">
    <property type="term" value="F:DNA binding"/>
    <property type="evidence" value="ECO:0007669"/>
    <property type="project" value="UniProtKB-KW"/>
</dbReference>
<sequence length="237" mass="28139">MNEELYKISNTGNKNRLQLKEKKEMLKHLELGATIKDTAIKFNCTEQIVTNIYKTRTKFFPKYKTQEIHLRRKIMEALTESEIKDILDEFFKDTNGKHSSSSCRVGATKMSSHSSREVRIKSNSKVQNKSSLSNLHVEKRVIKWLEENSENNERITEAMIRRKSLEFARSMGFKEFRVNRKWLQSFNKRYGIERRLYTKRRNEKVGLSQKVYRVKDIDNNVHYFQLLDTSALENMSD</sequence>
<dbReference type="PROSITE" id="PS51253">
    <property type="entry name" value="HTH_CENPB"/>
    <property type="match status" value="1"/>
</dbReference>
<dbReference type="Pfam" id="PF03221">
    <property type="entry name" value="HTH_Tnp_Tc5"/>
    <property type="match status" value="1"/>
</dbReference>
<evidence type="ECO:0000313" key="4">
    <source>
        <dbReference type="EMBL" id="KAL3287982.1"/>
    </source>
</evidence>
<gene>
    <name evidence="4" type="ORF">HHI36_002436</name>
</gene>
<name>A0ABD2PBB2_9CUCU</name>
<comment type="subcellular location">
    <subcellularLocation>
        <location evidence="1">Nucleus</location>
    </subcellularLocation>
</comment>
<dbReference type="Proteomes" id="UP001516400">
    <property type="component" value="Unassembled WGS sequence"/>
</dbReference>
<evidence type="ECO:0000259" key="3">
    <source>
        <dbReference type="PROSITE" id="PS51253"/>
    </source>
</evidence>
<evidence type="ECO:0000313" key="5">
    <source>
        <dbReference type="Proteomes" id="UP001516400"/>
    </source>
</evidence>
<dbReference type="InterPro" id="IPR050863">
    <property type="entry name" value="CenT-Element_Derived"/>
</dbReference>
<organism evidence="4 5">
    <name type="scientific">Cryptolaemus montrouzieri</name>
    <dbReference type="NCBI Taxonomy" id="559131"/>
    <lineage>
        <taxon>Eukaryota</taxon>
        <taxon>Metazoa</taxon>
        <taxon>Ecdysozoa</taxon>
        <taxon>Arthropoda</taxon>
        <taxon>Hexapoda</taxon>
        <taxon>Insecta</taxon>
        <taxon>Pterygota</taxon>
        <taxon>Neoptera</taxon>
        <taxon>Endopterygota</taxon>
        <taxon>Coleoptera</taxon>
        <taxon>Polyphaga</taxon>
        <taxon>Cucujiformia</taxon>
        <taxon>Coccinelloidea</taxon>
        <taxon>Coccinellidae</taxon>
        <taxon>Scymninae</taxon>
        <taxon>Scymnini</taxon>
        <taxon>Cryptolaemus</taxon>
    </lineage>
</organism>
<dbReference type="SMART" id="SM00674">
    <property type="entry name" value="CENPB"/>
    <property type="match status" value="1"/>
</dbReference>
<dbReference type="InterPro" id="IPR006600">
    <property type="entry name" value="HTH_CenpB_DNA-bd_dom"/>
</dbReference>
<accession>A0ABD2PBB2</accession>
<dbReference type="Gene3D" id="1.10.10.60">
    <property type="entry name" value="Homeodomain-like"/>
    <property type="match status" value="1"/>
</dbReference>
<feature type="domain" description="HTH CENPB-type" evidence="3">
    <location>
        <begin position="125"/>
        <end position="196"/>
    </location>
</feature>
<dbReference type="InterPro" id="IPR009057">
    <property type="entry name" value="Homeodomain-like_sf"/>
</dbReference>
<dbReference type="AlphaFoldDB" id="A0ABD2PBB2"/>
<dbReference type="EMBL" id="JABFTP020000185">
    <property type="protein sequence ID" value="KAL3287982.1"/>
    <property type="molecule type" value="Genomic_DNA"/>
</dbReference>